<dbReference type="Proteomes" id="UP000288168">
    <property type="component" value="Unassembled WGS sequence"/>
</dbReference>
<evidence type="ECO:0000313" key="2">
    <source>
        <dbReference type="EMBL" id="RSL66157.1"/>
    </source>
</evidence>
<feature type="region of interest" description="Disordered" evidence="1">
    <location>
        <begin position="41"/>
        <end position="74"/>
    </location>
</feature>
<sequence>MPRGPPESALSSFSYEASHRIFEGSSPFAFGVLNWRSQEFTPQQHNTTHTKTQTTSTNDTVHSSSDDDIDRRSK</sequence>
<protein>
    <submittedName>
        <fullName evidence="2">Uncharacterized protein</fullName>
    </submittedName>
</protein>
<dbReference type="AlphaFoldDB" id="A0A428QLG3"/>
<feature type="compositionally biased region" description="Low complexity" evidence="1">
    <location>
        <begin position="41"/>
        <end position="60"/>
    </location>
</feature>
<keyword evidence="3" id="KW-1185">Reference proteome</keyword>
<evidence type="ECO:0000313" key="3">
    <source>
        <dbReference type="Proteomes" id="UP000288168"/>
    </source>
</evidence>
<accession>A0A428QLG3</accession>
<name>A0A428QLG3_9HYPO</name>
<evidence type="ECO:0000256" key="1">
    <source>
        <dbReference type="SAM" id="MobiDB-lite"/>
    </source>
</evidence>
<proteinExistence type="predicted"/>
<reference evidence="2 3" key="1">
    <citation type="submission" date="2017-06" db="EMBL/GenBank/DDBJ databases">
        <title>Comparative genomic analysis of Ambrosia Fusariam Clade fungi.</title>
        <authorList>
            <person name="Stajich J.E."/>
            <person name="Carrillo J."/>
            <person name="Kijimoto T."/>
            <person name="Eskalen A."/>
            <person name="O'Donnell K."/>
            <person name="Kasson M."/>
        </authorList>
    </citation>
    <scope>NUCLEOTIDE SEQUENCE [LARGE SCALE GENOMIC DNA]</scope>
    <source>
        <strain evidence="2 3">NRRL62584</strain>
    </source>
</reference>
<comment type="caution">
    <text evidence="2">The sequence shown here is derived from an EMBL/GenBank/DDBJ whole genome shotgun (WGS) entry which is preliminary data.</text>
</comment>
<dbReference type="EMBL" id="NKCI01000026">
    <property type="protein sequence ID" value="RSL66157.1"/>
    <property type="molecule type" value="Genomic_DNA"/>
</dbReference>
<gene>
    <name evidence="2" type="ORF">CEP54_003940</name>
</gene>
<organism evidence="2 3">
    <name type="scientific">Fusarium duplospermum</name>
    <dbReference type="NCBI Taxonomy" id="1325734"/>
    <lineage>
        <taxon>Eukaryota</taxon>
        <taxon>Fungi</taxon>
        <taxon>Dikarya</taxon>
        <taxon>Ascomycota</taxon>
        <taxon>Pezizomycotina</taxon>
        <taxon>Sordariomycetes</taxon>
        <taxon>Hypocreomycetidae</taxon>
        <taxon>Hypocreales</taxon>
        <taxon>Nectriaceae</taxon>
        <taxon>Fusarium</taxon>
        <taxon>Fusarium solani species complex</taxon>
    </lineage>
</organism>